<evidence type="ECO:0000313" key="2">
    <source>
        <dbReference type="Proteomes" id="UP000178892"/>
    </source>
</evidence>
<accession>A0A1F5NVV1</accession>
<reference evidence="1 2" key="1">
    <citation type="journal article" date="2016" name="Nat. Commun.">
        <title>Thousands of microbial genomes shed light on interconnected biogeochemical processes in an aquifer system.</title>
        <authorList>
            <person name="Anantharaman K."/>
            <person name="Brown C.T."/>
            <person name="Hug L.A."/>
            <person name="Sharon I."/>
            <person name="Castelle C.J."/>
            <person name="Probst A.J."/>
            <person name="Thomas B.C."/>
            <person name="Singh A."/>
            <person name="Wilkins M.J."/>
            <person name="Karaoz U."/>
            <person name="Brodie E.L."/>
            <person name="Williams K.H."/>
            <person name="Hubbard S.S."/>
            <person name="Banfield J.F."/>
        </authorList>
    </citation>
    <scope>NUCLEOTIDE SEQUENCE [LARGE SCALE GENOMIC DNA]</scope>
</reference>
<dbReference type="SUPFAM" id="SSF55811">
    <property type="entry name" value="Nudix"/>
    <property type="match status" value="1"/>
</dbReference>
<dbReference type="Gene3D" id="3.90.79.10">
    <property type="entry name" value="Nucleoside Triphosphate Pyrophosphohydrolase"/>
    <property type="match status" value="1"/>
</dbReference>
<dbReference type="EMBL" id="MFEL01000004">
    <property type="protein sequence ID" value="OGE81809.1"/>
    <property type="molecule type" value="Genomic_DNA"/>
</dbReference>
<evidence type="ECO:0000313" key="1">
    <source>
        <dbReference type="EMBL" id="OGE81809.1"/>
    </source>
</evidence>
<dbReference type="Proteomes" id="UP000178892">
    <property type="component" value="Unassembled WGS sequence"/>
</dbReference>
<gene>
    <name evidence="1" type="ORF">A2720_00270</name>
</gene>
<dbReference type="STRING" id="1817825.A2720_00270"/>
<organism evidence="1 2">
    <name type="scientific">Candidatus Doudnabacteria bacterium RIFCSPHIGHO2_01_FULL_46_24</name>
    <dbReference type="NCBI Taxonomy" id="1817825"/>
    <lineage>
        <taxon>Bacteria</taxon>
        <taxon>Candidatus Doudnaibacteriota</taxon>
    </lineage>
</organism>
<name>A0A1F5NVV1_9BACT</name>
<dbReference type="InterPro" id="IPR015797">
    <property type="entry name" value="NUDIX_hydrolase-like_dom_sf"/>
</dbReference>
<protein>
    <recommendedName>
        <fullName evidence="3">Nudix hydrolase domain-containing protein</fullName>
    </recommendedName>
</protein>
<comment type="caution">
    <text evidence="1">The sequence shown here is derived from an EMBL/GenBank/DDBJ whole genome shotgun (WGS) entry which is preliminary data.</text>
</comment>
<dbReference type="AlphaFoldDB" id="A0A1F5NVV1"/>
<evidence type="ECO:0008006" key="3">
    <source>
        <dbReference type="Google" id="ProtNLM"/>
    </source>
</evidence>
<proteinExistence type="predicted"/>
<sequence>MTGHVIIFFEIQEEYNAKVLDFEFLGFRDVHRSHNGKPTHWIALDYKVLIDPEGVKINEPRKFGDLDWFTMDNLPQPVHSQLPEFLEKYQKKL</sequence>